<reference evidence="1 2" key="1">
    <citation type="submission" date="2011-11" db="EMBL/GenBank/DDBJ databases">
        <title>Improved High-Quality Draft sequence of Beggiatoa alba B18lD.</title>
        <authorList>
            <consortium name="US DOE Joint Genome Institute"/>
            <person name="Lucas S."/>
            <person name="Han J."/>
            <person name="Lapidus A."/>
            <person name="Cheng J.-F."/>
            <person name="Goodwin L."/>
            <person name="Pitluck S."/>
            <person name="Peters L."/>
            <person name="Mikhailova N."/>
            <person name="Held B."/>
            <person name="Detter J.C."/>
            <person name="Han C."/>
            <person name="Tapia R."/>
            <person name="Land M."/>
            <person name="Hauser L."/>
            <person name="Kyrpides N."/>
            <person name="Ivanova N."/>
            <person name="Pagani I."/>
            <person name="Samuel K."/>
            <person name="Teske A."/>
            <person name="Mueller J."/>
            <person name="Woyke T."/>
        </authorList>
    </citation>
    <scope>NUCLEOTIDE SEQUENCE [LARGE SCALE GENOMIC DNA]</scope>
    <source>
        <strain evidence="1 2">B18LD</strain>
    </source>
</reference>
<dbReference type="RefSeq" id="WP_002691861.1">
    <property type="nucleotide sequence ID" value="NZ_JH600070.1"/>
</dbReference>
<keyword evidence="2" id="KW-1185">Reference proteome</keyword>
<dbReference type="OrthoDB" id="9956032at2"/>
<dbReference type="AlphaFoldDB" id="I3CKF4"/>
<dbReference type="EMBL" id="JH600070">
    <property type="protein sequence ID" value="EIJ44097.1"/>
    <property type="molecule type" value="Genomic_DNA"/>
</dbReference>
<evidence type="ECO:0000313" key="2">
    <source>
        <dbReference type="Proteomes" id="UP000005744"/>
    </source>
</evidence>
<proteinExistence type="predicted"/>
<dbReference type="Proteomes" id="UP000005744">
    <property type="component" value="Unassembled WGS sequence"/>
</dbReference>
<accession>I3CKF4</accession>
<organism evidence="1 2">
    <name type="scientific">Beggiatoa alba B18LD</name>
    <dbReference type="NCBI Taxonomy" id="395493"/>
    <lineage>
        <taxon>Bacteria</taxon>
        <taxon>Pseudomonadati</taxon>
        <taxon>Pseudomonadota</taxon>
        <taxon>Gammaproteobacteria</taxon>
        <taxon>Thiotrichales</taxon>
        <taxon>Thiotrichaceae</taxon>
        <taxon>Beggiatoa</taxon>
    </lineage>
</organism>
<evidence type="ECO:0000313" key="1">
    <source>
        <dbReference type="EMBL" id="EIJ44097.1"/>
    </source>
</evidence>
<protein>
    <submittedName>
        <fullName evidence="1">Uncharacterized protein</fullName>
    </submittedName>
</protein>
<dbReference type="HOGENOM" id="CLU_2506038_0_0_6"/>
<gene>
    <name evidence="1" type="ORF">BegalDRAFT_3278</name>
</gene>
<name>I3CKF4_9GAMM</name>
<sequence>MSPQPQPALSAQQDSAIRWDNLTPVARQVLQVTAKAWFSAEHTNAANSEDSQSSEAASGVAGWQVQWVKCQEWLRAHKVMLPSSS</sequence>